<keyword evidence="9 17" id="KW-0413">Isomerase</keyword>
<evidence type="ECO:0000256" key="1">
    <source>
        <dbReference type="ARBA" id="ARBA00004305"/>
    </source>
</evidence>
<keyword evidence="7" id="KW-0443">Lipid metabolism</keyword>
<comment type="catalytic activity">
    <reaction evidence="13">
        <text>(3Z)-octenoyl-CoA = (2E)-octenoyl-CoA</text>
        <dbReference type="Rhea" id="RHEA:46044"/>
        <dbReference type="ChEBI" id="CHEBI:62242"/>
        <dbReference type="ChEBI" id="CHEBI:85640"/>
    </reaction>
    <physiologicalReaction direction="left-to-right" evidence="13">
        <dbReference type="Rhea" id="RHEA:46045"/>
    </physiologicalReaction>
</comment>
<evidence type="ECO:0000256" key="14">
    <source>
        <dbReference type="ARBA" id="ARBA00056147"/>
    </source>
</evidence>
<evidence type="ECO:0000256" key="6">
    <source>
        <dbReference type="ARBA" id="ARBA00022990"/>
    </source>
</evidence>
<dbReference type="Proteomes" id="UP000075809">
    <property type="component" value="Unassembled WGS sequence"/>
</dbReference>
<dbReference type="CDD" id="cd06558">
    <property type="entry name" value="crotonase-like"/>
    <property type="match status" value="1"/>
</dbReference>
<dbReference type="STRING" id="64791.A0A151XBL5"/>
<gene>
    <name evidence="17" type="ORF">ALC60_03230</name>
</gene>
<dbReference type="GO" id="GO:0004165">
    <property type="term" value="F:delta(3)-delta(2)-enoyl-CoA isomerase activity"/>
    <property type="evidence" value="ECO:0007669"/>
    <property type="project" value="UniProtKB-EC"/>
</dbReference>
<organism evidence="17 18">
    <name type="scientific">Mycetomoellerius zeteki</name>
    <dbReference type="NCBI Taxonomy" id="64791"/>
    <lineage>
        <taxon>Eukaryota</taxon>
        <taxon>Metazoa</taxon>
        <taxon>Ecdysozoa</taxon>
        <taxon>Arthropoda</taxon>
        <taxon>Hexapoda</taxon>
        <taxon>Insecta</taxon>
        <taxon>Pterygota</taxon>
        <taxon>Neoptera</taxon>
        <taxon>Endopterygota</taxon>
        <taxon>Hymenoptera</taxon>
        <taxon>Apocrita</taxon>
        <taxon>Aculeata</taxon>
        <taxon>Formicoidea</taxon>
        <taxon>Formicidae</taxon>
        <taxon>Myrmicinae</taxon>
        <taxon>Mycetomoellerius</taxon>
    </lineage>
</organism>
<dbReference type="PANTHER" id="PTHR11941">
    <property type="entry name" value="ENOYL-COA HYDRATASE-RELATED"/>
    <property type="match status" value="1"/>
</dbReference>
<evidence type="ECO:0000313" key="18">
    <source>
        <dbReference type="Proteomes" id="UP000075809"/>
    </source>
</evidence>
<evidence type="ECO:0000256" key="10">
    <source>
        <dbReference type="ARBA" id="ARBA00050938"/>
    </source>
</evidence>
<comment type="subcellular location">
    <subcellularLocation>
        <location evidence="1">Mitochondrion matrix</location>
    </subcellularLocation>
</comment>
<dbReference type="AlphaFoldDB" id="A0A151XBL5"/>
<sequence>MIILKTLIAGGQICLKRFYATSPKFIEITQDNNTDIKIISMARKPVNSLNVELLSELKALLLEAQNSRNKGVILTSSLPTVFSAGLDIMEMFTTDKEKLIDFWQAVQDTWLTVYSLTIPIAAAVNGSSPAGGCLLAMSTEYRVMVEGKHTIGLNETQLGIVAPKWFRDVYVSLIGYRQAELALLRGTIFKPEKALQLGLVDELAKDKMDAIEKCKNYILSYDNISGLGRTVTKIHLRNDLIEWLKKNKKADTDNFVNYIQSPKVQNGLKLYIEHLKQKKQ</sequence>
<evidence type="ECO:0000256" key="13">
    <source>
        <dbReference type="ARBA" id="ARBA00052542"/>
    </source>
</evidence>
<comment type="catalytic activity">
    <reaction evidence="12">
        <text>(3Z)-dodecenoyl-CoA = (2E)-dodecenoyl-CoA</text>
        <dbReference type="Rhea" id="RHEA:23716"/>
        <dbReference type="ChEBI" id="CHEBI:57330"/>
        <dbReference type="ChEBI" id="CHEBI:58543"/>
        <dbReference type="EC" id="5.3.3.8"/>
    </reaction>
    <physiologicalReaction direction="left-to-right" evidence="12">
        <dbReference type="Rhea" id="RHEA:23717"/>
    </physiologicalReaction>
</comment>
<dbReference type="EMBL" id="KQ982320">
    <property type="protein sequence ID" value="KYQ57737.1"/>
    <property type="molecule type" value="Genomic_DNA"/>
</dbReference>
<dbReference type="FunFam" id="3.90.226.10:FF:000034">
    <property type="entry name" value="Enoyl-CoA delta isomerase 1"/>
    <property type="match status" value="1"/>
</dbReference>
<evidence type="ECO:0000256" key="11">
    <source>
        <dbReference type="ARBA" id="ARBA00051293"/>
    </source>
</evidence>
<evidence type="ECO:0000256" key="16">
    <source>
        <dbReference type="ARBA" id="ARBA00083575"/>
    </source>
</evidence>
<evidence type="ECO:0000256" key="3">
    <source>
        <dbReference type="ARBA" id="ARBA00011233"/>
    </source>
</evidence>
<comment type="subunit">
    <text evidence="3">Homotrimer.</text>
</comment>
<dbReference type="GO" id="GO:0005759">
    <property type="term" value="C:mitochondrial matrix"/>
    <property type="evidence" value="ECO:0007669"/>
    <property type="project" value="UniProtKB-SubCell"/>
</dbReference>
<accession>A0A151XBL5</accession>
<keyword evidence="4" id="KW-0276">Fatty acid metabolism</keyword>
<name>A0A151XBL5_9HYME</name>
<dbReference type="InterPro" id="IPR029045">
    <property type="entry name" value="ClpP/crotonase-like_dom_sf"/>
</dbReference>
<comment type="pathway">
    <text evidence="2">Lipid metabolism; fatty acid beta-oxidation.</text>
</comment>
<evidence type="ECO:0000256" key="5">
    <source>
        <dbReference type="ARBA" id="ARBA00022946"/>
    </source>
</evidence>
<protein>
    <recommendedName>
        <fullName evidence="15">Enoyl-CoA delta isomerase 1, mitochondrial</fullName>
    </recommendedName>
    <alternativeName>
        <fullName evidence="16">3,2-trans-enoyl-CoA isomerase</fullName>
    </alternativeName>
</protein>
<dbReference type="Pfam" id="PF00378">
    <property type="entry name" value="ECH_1"/>
    <property type="match status" value="1"/>
</dbReference>
<keyword evidence="5" id="KW-0809">Transit peptide</keyword>
<keyword evidence="18" id="KW-1185">Reference proteome</keyword>
<dbReference type="PANTHER" id="PTHR11941:SF45">
    <property type="entry name" value="ENOYL-COA DELTA ISOMERASE 1, MITOCHONDRIAL"/>
    <property type="match status" value="1"/>
</dbReference>
<dbReference type="SUPFAM" id="SSF52096">
    <property type="entry name" value="ClpP/crotonase"/>
    <property type="match status" value="1"/>
</dbReference>
<comment type="function">
    <text evidence="14">Key enzyme of fatty acid beta-oxidation. Able to isomerize both 3-cis (3Z) and 3-trans (3E) double bonds into the 2-trans (2E) form in a range of enoyl-CoA species, with a preference for (3Z)-enoyl-CoAs over (3E)-enoyl-CoAs. The catalytic efficiency of this enzyme is not affected by the fatty acyl chain length.</text>
</comment>
<evidence type="ECO:0000256" key="8">
    <source>
        <dbReference type="ARBA" id="ARBA00023128"/>
    </source>
</evidence>
<reference evidence="17 18" key="1">
    <citation type="submission" date="2015-09" db="EMBL/GenBank/DDBJ databases">
        <title>Trachymyrmex zeteki WGS genome.</title>
        <authorList>
            <person name="Nygaard S."/>
            <person name="Hu H."/>
            <person name="Boomsma J."/>
            <person name="Zhang G."/>
        </authorList>
    </citation>
    <scope>NUCLEOTIDE SEQUENCE [LARGE SCALE GENOMIC DNA]</scope>
    <source>
        <strain evidence="17">Tzet28-1</strain>
        <tissue evidence="17">Whole body</tissue>
    </source>
</reference>
<proteinExistence type="predicted"/>
<evidence type="ECO:0000256" key="4">
    <source>
        <dbReference type="ARBA" id="ARBA00022832"/>
    </source>
</evidence>
<comment type="catalytic activity">
    <reaction evidence="11">
        <text>(2E)-tetradecenoyl-CoA = (3Z)-tetradecenoyl-CoA</text>
        <dbReference type="Rhea" id="RHEA:29847"/>
        <dbReference type="ChEBI" id="CHEBI:61405"/>
        <dbReference type="ChEBI" id="CHEBI:61968"/>
    </reaction>
    <physiologicalReaction direction="right-to-left" evidence="11">
        <dbReference type="Rhea" id="RHEA:29849"/>
    </physiologicalReaction>
</comment>
<keyword evidence="8" id="KW-0496">Mitochondrion</keyword>
<dbReference type="InterPro" id="IPR001753">
    <property type="entry name" value="Enoyl-CoA_hydra/iso"/>
</dbReference>
<evidence type="ECO:0000313" key="17">
    <source>
        <dbReference type="EMBL" id="KYQ57737.1"/>
    </source>
</evidence>
<evidence type="ECO:0000256" key="9">
    <source>
        <dbReference type="ARBA" id="ARBA00023235"/>
    </source>
</evidence>
<evidence type="ECO:0000256" key="2">
    <source>
        <dbReference type="ARBA" id="ARBA00005005"/>
    </source>
</evidence>
<evidence type="ECO:0000256" key="15">
    <source>
        <dbReference type="ARBA" id="ARBA00068317"/>
    </source>
</evidence>
<keyword evidence="6" id="KW-0007">Acetylation</keyword>
<dbReference type="Gene3D" id="3.90.226.10">
    <property type="entry name" value="2-enoyl-CoA Hydratase, Chain A, domain 1"/>
    <property type="match status" value="1"/>
</dbReference>
<dbReference type="GO" id="GO:0006635">
    <property type="term" value="P:fatty acid beta-oxidation"/>
    <property type="evidence" value="ECO:0007669"/>
    <property type="project" value="TreeGrafter"/>
</dbReference>
<evidence type="ECO:0000256" key="12">
    <source>
        <dbReference type="ARBA" id="ARBA00052376"/>
    </source>
</evidence>
<evidence type="ECO:0000256" key="7">
    <source>
        <dbReference type="ARBA" id="ARBA00023098"/>
    </source>
</evidence>
<comment type="catalytic activity">
    <reaction evidence="10">
        <text>(3Z)-decenoyl-CoA = (2E)-decenoyl-CoA</text>
        <dbReference type="Rhea" id="RHEA:77195"/>
        <dbReference type="ChEBI" id="CHEBI:61406"/>
        <dbReference type="ChEBI" id="CHEBI:195601"/>
    </reaction>
    <physiologicalReaction direction="left-to-right" evidence="10">
        <dbReference type="Rhea" id="RHEA:77196"/>
    </physiologicalReaction>
</comment>
<dbReference type="Gene3D" id="6.10.250.170">
    <property type="match status" value="1"/>
</dbReference>